<dbReference type="PANTHER" id="PTHR10285">
    <property type="entry name" value="URIDINE KINASE"/>
    <property type="match status" value="1"/>
</dbReference>
<accession>A0A1P8MQK4</accession>
<proteinExistence type="predicted"/>
<gene>
    <name evidence="1" type="ORF">BWR18_00585</name>
</gene>
<dbReference type="RefSeq" id="WP_076626187.1">
    <property type="nucleotide sequence ID" value="NZ_CP019312.1"/>
</dbReference>
<dbReference type="KEGG" id="tom:BWR18_00585"/>
<evidence type="ECO:0000313" key="2">
    <source>
        <dbReference type="Proteomes" id="UP000186336"/>
    </source>
</evidence>
<dbReference type="Gene3D" id="3.40.50.300">
    <property type="entry name" value="P-loop containing nucleotide triphosphate hydrolases"/>
    <property type="match status" value="1"/>
</dbReference>
<reference evidence="1 2" key="1">
    <citation type="submission" date="2017-01" db="EMBL/GenBank/DDBJ databases">
        <title>Complete genome of Tateyamaria omphalii DOK1-4 isolated from seawater in Dokdo.</title>
        <authorList>
            <person name="Kim J.H."/>
            <person name="Chi W.-J."/>
        </authorList>
    </citation>
    <scope>NUCLEOTIDE SEQUENCE [LARGE SCALE GENOMIC DNA]</scope>
    <source>
        <strain evidence="1 2">DOK1-4</strain>
    </source>
</reference>
<organism evidence="1 2">
    <name type="scientific">Tateyamaria omphalii</name>
    <dbReference type="NCBI Taxonomy" id="299262"/>
    <lineage>
        <taxon>Bacteria</taxon>
        <taxon>Pseudomonadati</taxon>
        <taxon>Pseudomonadota</taxon>
        <taxon>Alphaproteobacteria</taxon>
        <taxon>Rhodobacterales</taxon>
        <taxon>Roseobacteraceae</taxon>
        <taxon>Tateyamaria</taxon>
    </lineage>
</organism>
<dbReference type="EMBL" id="CP019312">
    <property type="protein sequence ID" value="APX10357.1"/>
    <property type="molecule type" value="Genomic_DNA"/>
</dbReference>
<dbReference type="Proteomes" id="UP000186336">
    <property type="component" value="Chromosome"/>
</dbReference>
<dbReference type="AlphaFoldDB" id="A0A1P8MQK4"/>
<sequence length="205" mass="22417">MTLDQICAQILDRPRTPHRRLVAVVGPPASGKSTLAQGLAARFTDSGEAAAVVPMDGFHLDDRLLDIDGTQARKGAPHTFDADGFVRLIDALQSTDPVVFPLFDRAREIAIAGAGRVDATCRTVLVEGNYLLHTQPPWSTLHDLWTFSIALHPPMNLLTERLRTRWADHGKPDAQTWIDNNDVPNITTVLTQSAPADITLSETPE</sequence>
<dbReference type="OrthoDB" id="1550976at2"/>
<name>A0A1P8MQK4_9RHOB</name>
<dbReference type="STRING" id="299262.BWR18_00585"/>
<dbReference type="SUPFAM" id="SSF52540">
    <property type="entry name" value="P-loop containing nucleoside triphosphate hydrolases"/>
    <property type="match status" value="1"/>
</dbReference>
<dbReference type="InterPro" id="IPR027417">
    <property type="entry name" value="P-loop_NTPase"/>
</dbReference>
<protein>
    <recommendedName>
        <fullName evidence="3">Nucleoside/nucleotide kinase family protein</fullName>
    </recommendedName>
</protein>
<keyword evidence="2" id="KW-1185">Reference proteome</keyword>
<evidence type="ECO:0000313" key="1">
    <source>
        <dbReference type="EMBL" id="APX10357.1"/>
    </source>
</evidence>
<evidence type="ECO:0008006" key="3">
    <source>
        <dbReference type="Google" id="ProtNLM"/>
    </source>
</evidence>